<evidence type="ECO:0008006" key="9">
    <source>
        <dbReference type="Google" id="ProtNLM"/>
    </source>
</evidence>
<evidence type="ECO:0000256" key="4">
    <source>
        <dbReference type="ARBA" id="ARBA00022989"/>
    </source>
</evidence>
<feature type="transmembrane region" description="Helical" evidence="6">
    <location>
        <begin position="109"/>
        <end position="133"/>
    </location>
</feature>
<comment type="caution">
    <text evidence="7">The sequence shown here is derived from an EMBL/GenBank/DDBJ whole genome shotgun (WGS) entry which is preliminary data.</text>
</comment>
<protein>
    <recommendedName>
        <fullName evidence="9">Lysine transporter LysE</fullName>
    </recommendedName>
</protein>
<dbReference type="Proteomes" id="UP000019140">
    <property type="component" value="Unassembled WGS sequence"/>
</dbReference>
<dbReference type="GO" id="GO:0015171">
    <property type="term" value="F:amino acid transmembrane transporter activity"/>
    <property type="evidence" value="ECO:0007669"/>
    <property type="project" value="TreeGrafter"/>
</dbReference>
<evidence type="ECO:0000256" key="3">
    <source>
        <dbReference type="ARBA" id="ARBA00022692"/>
    </source>
</evidence>
<gene>
    <name evidence="7" type="ORF">ETSY2_37120</name>
</gene>
<dbReference type="PANTHER" id="PTHR30086:SF20">
    <property type="entry name" value="ARGININE EXPORTER PROTEIN ARGO-RELATED"/>
    <property type="match status" value="1"/>
</dbReference>
<dbReference type="PANTHER" id="PTHR30086">
    <property type="entry name" value="ARGININE EXPORTER PROTEIN ARGO"/>
    <property type="match status" value="1"/>
</dbReference>
<keyword evidence="8" id="KW-1185">Reference proteome</keyword>
<dbReference type="InterPro" id="IPR001123">
    <property type="entry name" value="LeuE-type"/>
</dbReference>
<organism evidence="7 8">
    <name type="scientific">Candidatus Entotheonella gemina</name>
    <dbReference type="NCBI Taxonomy" id="1429439"/>
    <lineage>
        <taxon>Bacteria</taxon>
        <taxon>Pseudomonadati</taxon>
        <taxon>Nitrospinota/Tectimicrobiota group</taxon>
        <taxon>Candidatus Tectimicrobiota</taxon>
        <taxon>Candidatus Entotheonellia</taxon>
        <taxon>Candidatus Entotheonellales</taxon>
        <taxon>Candidatus Entotheonellaceae</taxon>
        <taxon>Candidatus Entotheonella</taxon>
    </lineage>
</organism>
<feature type="transmembrane region" description="Helical" evidence="6">
    <location>
        <begin position="6"/>
        <end position="27"/>
    </location>
</feature>
<keyword evidence="5 6" id="KW-0472">Membrane</keyword>
<evidence type="ECO:0000313" key="7">
    <source>
        <dbReference type="EMBL" id="ETX01505.1"/>
    </source>
</evidence>
<dbReference type="HOGENOM" id="CLU_079569_2_3_7"/>
<keyword evidence="4 6" id="KW-1133">Transmembrane helix</keyword>
<evidence type="ECO:0000256" key="5">
    <source>
        <dbReference type="ARBA" id="ARBA00023136"/>
    </source>
</evidence>
<dbReference type="AlphaFoldDB" id="W4LUF6"/>
<dbReference type="Pfam" id="PF01810">
    <property type="entry name" value="LysE"/>
    <property type="match status" value="1"/>
</dbReference>
<evidence type="ECO:0000256" key="1">
    <source>
        <dbReference type="ARBA" id="ARBA00004651"/>
    </source>
</evidence>
<feature type="transmembrane region" description="Helical" evidence="6">
    <location>
        <begin position="65"/>
        <end position="88"/>
    </location>
</feature>
<proteinExistence type="predicted"/>
<reference evidence="7 8" key="1">
    <citation type="journal article" date="2014" name="Nature">
        <title>An environmental bacterial taxon with a large and distinct metabolic repertoire.</title>
        <authorList>
            <person name="Wilson M.C."/>
            <person name="Mori T."/>
            <person name="Ruckert C."/>
            <person name="Uria A.R."/>
            <person name="Helf M.J."/>
            <person name="Takada K."/>
            <person name="Gernert C."/>
            <person name="Steffens U.A."/>
            <person name="Heycke N."/>
            <person name="Schmitt S."/>
            <person name="Rinke C."/>
            <person name="Helfrich E.J."/>
            <person name="Brachmann A.O."/>
            <person name="Gurgui C."/>
            <person name="Wakimoto T."/>
            <person name="Kracht M."/>
            <person name="Crusemann M."/>
            <person name="Hentschel U."/>
            <person name="Abe I."/>
            <person name="Matsunaga S."/>
            <person name="Kalinowski J."/>
            <person name="Takeyama H."/>
            <person name="Piel J."/>
        </authorList>
    </citation>
    <scope>NUCLEOTIDE SEQUENCE [LARGE SCALE GENOMIC DNA]</scope>
    <source>
        <strain evidence="8">TSY2</strain>
    </source>
</reference>
<feature type="transmembrane region" description="Helical" evidence="6">
    <location>
        <begin position="153"/>
        <end position="173"/>
    </location>
</feature>
<dbReference type="PIRSF" id="PIRSF006324">
    <property type="entry name" value="LeuE"/>
    <property type="match status" value="1"/>
</dbReference>
<evidence type="ECO:0000256" key="2">
    <source>
        <dbReference type="ARBA" id="ARBA00022475"/>
    </source>
</evidence>
<keyword evidence="3 6" id="KW-0812">Transmembrane</keyword>
<evidence type="ECO:0000313" key="8">
    <source>
        <dbReference type="Proteomes" id="UP000019140"/>
    </source>
</evidence>
<dbReference type="GO" id="GO:0005886">
    <property type="term" value="C:plasma membrane"/>
    <property type="evidence" value="ECO:0007669"/>
    <property type="project" value="UniProtKB-SubCell"/>
</dbReference>
<sequence length="207" mass="22098">MSLELWLAFVVAAGTLIAIPGPTNFMVMGYGLRAGSKAAMNTVFGVVPAVTLQMILSFLGLGAMLAASATLFALMKWAGAIYLIYLGIQQWRSKPELDATQPTVHQTSNWQIIANAFTVTFLNPKGIVFFVAFMPQFMTSEAPALPQMLLLGATFNTLVIPLNTAYAVLAGTLRQTIDNRGTLHMLNRAGGGMLIGAGLMTASLKRA</sequence>
<evidence type="ECO:0000256" key="6">
    <source>
        <dbReference type="SAM" id="Phobius"/>
    </source>
</evidence>
<name>W4LUF6_9BACT</name>
<feature type="transmembrane region" description="Helical" evidence="6">
    <location>
        <begin position="39"/>
        <end position="59"/>
    </location>
</feature>
<dbReference type="EMBL" id="AZHX01001614">
    <property type="protein sequence ID" value="ETX01505.1"/>
    <property type="molecule type" value="Genomic_DNA"/>
</dbReference>
<keyword evidence="2" id="KW-1003">Cell membrane</keyword>
<comment type="subcellular location">
    <subcellularLocation>
        <location evidence="1">Cell membrane</location>
        <topology evidence="1">Multi-pass membrane protein</topology>
    </subcellularLocation>
</comment>
<accession>W4LUF6</accession>